<dbReference type="RefSeq" id="WP_119599977.1">
    <property type="nucleotide sequence ID" value="NZ_QXQA01000006.1"/>
</dbReference>
<dbReference type="CDD" id="cd23432">
    <property type="entry name" value="beta-trefoil_Ricin_EndoBetaGal-like"/>
    <property type="match status" value="7"/>
</dbReference>
<keyword evidence="1" id="KW-0732">Signal</keyword>
<name>A0A3A1UW52_9BACL</name>
<dbReference type="InterPro" id="IPR055149">
    <property type="entry name" value="Agl_cat_D2"/>
</dbReference>
<feature type="domain" description="SLH" evidence="2">
    <location>
        <begin position="1834"/>
        <end position="1886"/>
    </location>
</feature>
<dbReference type="SMART" id="SM00710">
    <property type="entry name" value="PbH1"/>
    <property type="match status" value="6"/>
</dbReference>
<organism evidence="3 4">
    <name type="scientific">Paenibacillus nanensis</name>
    <dbReference type="NCBI Taxonomy" id="393251"/>
    <lineage>
        <taxon>Bacteria</taxon>
        <taxon>Bacillati</taxon>
        <taxon>Bacillota</taxon>
        <taxon>Bacilli</taxon>
        <taxon>Bacillales</taxon>
        <taxon>Paenibacillaceae</taxon>
        <taxon>Paenibacillus</taxon>
    </lineage>
</organism>
<dbReference type="Gene3D" id="2.60.120.260">
    <property type="entry name" value="Galactose-binding domain-like"/>
    <property type="match status" value="2"/>
</dbReference>
<dbReference type="InterPro" id="IPR033801">
    <property type="entry name" value="CBM6-CBM35-CBM36-like_1"/>
</dbReference>
<dbReference type="Pfam" id="PF22815">
    <property type="entry name" value="CatAgl_D1"/>
    <property type="match status" value="1"/>
</dbReference>
<feature type="signal peptide" evidence="1">
    <location>
        <begin position="1"/>
        <end position="33"/>
    </location>
</feature>
<proteinExistence type="predicted"/>
<protein>
    <recommendedName>
        <fullName evidence="2">SLH domain-containing protein</fullName>
    </recommendedName>
</protein>
<accession>A0A3A1UW52</accession>
<dbReference type="InterPro" id="IPR051465">
    <property type="entry name" value="Cell_Envelope_Struct_Comp"/>
</dbReference>
<dbReference type="Gene3D" id="2.160.20.10">
    <property type="entry name" value="Single-stranded right-handed beta-helix, Pectin lyase-like"/>
    <property type="match status" value="1"/>
</dbReference>
<evidence type="ECO:0000313" key="3">
    <source>
        <dbReference type="EMBL" id="RIX52769.1"/>
    </source>
</evidence>
<feature type="domain" description="SLH" evidence="2">
    <location>
        <begin position="1769"/>
        <end position="1832"/>
    </location>
</feature>
<dbReference type="InterPro" id="IPR006626">
    <property type="entry name" value="PbH1"/>
</dbReference>
<evidence type="ECO:0000256" key="1">
    <source>
        <dbReference type="SAM" id="SignalP"/>
    </source>
</evidence>
<dbReference type="PANTHER" id="PTHR43308:SF5">
    <property type="entry name" value="S-LAYER PROTEIN _ PEPTIDOGLYCAN ENDO-BETA-N-ACETYLGLUCOSAMINIDASE"/>
    <property type="match status" value="1"/>
</dbReference>
<dbReference type="SUPFAM" id="SSF50370">
    <property type="entry name" value="Ricin B-like lectins"/>
    <property type="match status" value="3"/>
</dbReference>
<dbReference type="Proteomes" id="UP000266482">
    <property type="component" value="Unassembled WGS sequence"/>
</dbReference>
<dbReference type="InterPro" id="IPR035992">
    <property type="entry name" value="Ricin_B-like_lectins"/>
</dbReference>
<dbReference type="OrthoDB" id="197688at2"/>
<dbReference type="EMBL" id="QXQA01000006">
    <property type="protein sequence ID" value="RIX52769.1"/>
    <property type="molecule type" value="Genomic_DNA"/>
</dbReference>
<dbReference type="InterPro" id="IPR012334">
    <property type="entry name" value="Pectin_lyas_fold"/>
</dbReference>
<dbReference type="SUPFAM" id="SSF51126">
    <property type="entry name" value="Pectin lyase-like"/>
    <property type="match status" value="1"/>
</dbReference>
<dbReference type="CDD" id="cd14490">
    <property type="entry name" value="CBM6-CBM35-CBM36_like_1"/>
    <property type="match status" value="1"/>
</dbReference>
<dbReference type="InterPro" id="IPR001119">
    <property type="entry name" value="SLH_dom"/>
</dbReference>
<dbReference type="SUPFAM" id="SSF49785">
    <property type="entry name" value="Galactose-binding domain-like"/>
    <property type="match status" value="1"/>
</dbReference>
<dbReference type="Pfam" id="PF22816">
    <property type="entry name" value="CatAgl_D2"/>
    <property type="match status" value="1"/>
</dbReference>
<dbReference type="InterPro" id="IPR008979">
    <property type="entry name" value="Galactose-bd-like_sf"/>
</dbReference>
<reference evidence="3 4" key="1">
    <citation type="submission" date="2018-09" db="EMBL/GenBank/DDBJ databases">
        <title>Paenibacillus aracenensis nov. sp. isolated from a cave in southern Spain.</title>
        <authorList>
            <person name="Jurado V."/>
            <person name="Gutierrez-Patricio S."/>
            <person name="Gonzalez-Pimentel J.L."/>
            <person name="Miller A.Z."/>
            <person name="Laiz L."/>
            <person name="Saiz-Jimenez C."/>
        </authorList>
    </citation>
    <scope>NUCLEOTIDE SEQUENCE [LARGE SCALE GENOMIC DNA]</scope>
    <source>
        <strain evidence="3 4">DSM 22867</strain>
    </source>
</reference>
<gene>
    <name evidence="3" type="ORF">D3P08_12245</name>
</gene>
<sequence>MKRAKSKSTVYPKSLLSLMLALLLLLTSAPVYAAEQTGQAQDGQDRQDGSGGTEQAGTFVRLKNKWQSNFLYEDSEGVVRYGFPAYEDPSSHWVVEDYKGNKRFRNRATGHYITAADTDERREPLMSKPAAKSGLADQWTMHESNREGFVVIKSATAPPDANLVIHQEDQLGFAELSNDINITFESPQWALEPVMDAEPVRIANQFKTGQYLYEDAETGVIGYGDKAWNDAASHWFLLPGETKGSVKLVNRATGHYVTQGVDYEPIKGSMNGDTAGSDWFIEATDEALFVNFRNAEAALAEKPQTFVLNAEFPDDKFARSNSWAQPGWASAKWRIELAPEREPSRLAAFTEGAVSELFLYEEDGAVKYGAYPDYAGSQPFYQWVTEDYGTVKRIRNLATGHYMTREGATEPKAPLQMKAIGVAESGAQDQWLIANSAIYDDYKTIQSVSGESEFLHVKDLTGSAQAGAIKPDDNAAHWLFENPVATKYVRIQNDWQAFVLYEDENGYLKYGNVEEDDPRGHWMIERFNGRKRIQNRATGHYIHMENMKDGRITVSEVQDDWASALWSIEERSGSKLINNVADSADEQGQKKYINLQNLNKFIEYSVINPDWGSPKWKFNPVIEGEAAFANVRLKNKQTGEYLYEVTAAGEDQGKVKYGNLKPDEAASIWFMEPTGDAPNSYRLQNTATGHYIAMELVGADVEKATPPQQIIAQGDICTCWGSAKWNVEPAGEEGYSVFRSGWAGHFLYRDEQGYTKVSKEAAGDASAQFAVEPVEMAEEEAALPAGPIRIKNAHTNQYLYENGSGIVLYGHPASNDGYSHWVIEEERGEQRIRNRATGHYMAMTPDYGYIQSVPAGKRDQATHWSVKGSEGQSFYSITSRNGAYNDELIHVQNGTGYAERGLLPSAFGTTRWYLEQAPNAYVTPDQSEYRITDTATPVSSARNDVRLIAASAPDAVLYEQDGKVVTGRLDASDTRGHWLMQDFNGRKLYKNRATGSLLAANEAGEAVTVEEARGNDGAQWLTESRAGYIRLRSAAHSEGMLQLTASGGVHIGELSDALQGLWLEEPVASDQRYEAENAFVSDGATAFTVHTQEAGSYKVEIGYRKGGVINLVVNGLPAANQKLANAEAWSTSEIELSLRKGINTIKLQPADGDTESVIEISHLIVKDSVGPNYRGATVPYISYEAEHGNTNGELLGPSRVYKEIASEASGRQAVRLNKQGDYLSFRTTEAANALALRFVIPDSEDGSGLNETLSLYVDGQFRQSLKLSSKHGWQYGSYPWSNDPKQGNAHRFFAETHALIGDVPAGAEFKLQKDAGDKAEYYVIDLVELEKADAAYAKPDGYVSVTDFGAKPNDGQDDRDAFVQAMKEAAESKQGVWFPEGVFNLQGEAFELNDDIAVRGAGMWHTTLLGAKFIGGGGKIAFYDLLIDGDLNVRDDEALTHAFYGAFGPGSVIQNVWVEHSKTGLWLSVPRGGDAITDGLHMVGLRLRNLMADAVNFCVGTSNSLLEQSDIRYPGDDGIAFWSAEGRASVNNTARFNNVALPWLADNFAIFGGEGNKLQDNIGTDTITNGAGIAVSTRFNPVPFSGTTIVERNTLIRTGSADAAYGVNLGAIWLFAGEKDLKGDIIVRDNVALDSTYAGLIAHGQGFGVSGVTLQNIVLDGMGTNGIDVTGALSGSITADNVIIRGERIAAIADTNDAFRFEEAGEGFASLPVTFPDIQSHWARRSIEMLASEGIVKGFSAERFSPNASITRAQFAAMLVAALKLPTEHAVSFTDVDASAWYAEAVHAVASAGIAKGYEDGTFRPNDLITREEMAVLAAGAMGLTFPENGGLSFTDAGAISSWSSDAVAAAVEAELMNGKPDGTFRPSDNASRAEAAVLIARMIAN</sequence>
<keyword evidence="4" id="KW-1185">Reference proteome</keyword>
<dbReference type="InterPro" id="IPR011050">
    <property type="entry name" value="Pectin_lyase_fold/virulence"/>
</dbReference>
<evidence type="ECO:0000259" key="2">
    <source>
        <dbReference type="PROSITE" id="PS51272"/>
    </source>
</evidence>
<evidence type="ECO:0000313" key="4">
    <source>
        <dbReference type="Proteomes" id="UP000266482"/>
    </source>
</evidence>
<feature type="chain" id="PRO_5017468441" description="SLH domain-containing protein" evidence="1">
    <location>
        <begin position="34"/>
        <end position="1886"/>
    </location>
</feature>
<dbReference type="PANTHER" id="PTHR43308">
    <property type="entry name" value="OUTER MEMBRANE PROTEIN ALPHA-RELATED"/>
    <property type="match status" value="1"/>
</dbReference>
<feature type="domain" description="SLH" evidence="2">
    <location>
        <begin position="1710"/>
        <end position="1768"/>
    </location>
</feature>
<dbReference type="Pfam" id="PF00395">
    <property type="entry name" value="SLH"/>
    <property type="match status" value="3"/>
</dbReference>
<comment type="caution">
    <text evidence="3">The sequence shown here is derived from an EMBL/GenBank/DDBJ whole genome shotgun (WGS) entry which is preliminary data.</text>
</comment>
<dbReference type="PROSITE" id="PS51272">
    <property type="entry name" value="SLH"/>
    <property type="match status" value="3"/>
</dbReference>
<dbReference type="Gene3D" id="2.80.10.50">
    <property type="match status" value="7"/>
</dbReference>